<keyword evidence="2" id="KW-1185">Reference proteome</keyword>
<dbReference type="SMART" id="SM00587">
    <property type="entry name" value="CHK"/>
    <property type="match status" value="1"/>
</dbReference>
<dbReference type="InterPro" id="IPR011009">
    <property type="entry name" value="Kinase-like_dom_sf"/>
</dbReference>
<sequence>MSLYEAADGILETHVTWEDVEKQMQTTFGTKATFGEKKKTTNISDLKGFMSKIAMVEPDWQNVEEGKTLPDKFVVKISSQLAFAALSKVMKFDGEDGFSEEKLKKLGVLTRDVHNREVEVYKLLVRFNHNDIPYTKVYGLKSFEDENDLKGYMILDFVPNIHSLSMHDSIPVDTLEHLIRGVSTFSALAETLSPEEKAFAGGPEYLELFFHEIFNDEQLERQFNTLRSSFNGEHSNLVEESIKILQHYKSLVRKYTKISELLGFKLVMNHGDLWQTNMLLTNNKEGKLKLEAIIDWQAVATLSSGLDLSRLLMGCLNAEDRRNRGNELLKLYHETFTNVLGKELFSFQELQDSYNLYFPMMAIALLPMAITFLENSGTIPDEEKANVREKTLSKMVAMMEDLIEVHEYNLKNYPEFLRI</sequence>
<dbReference type="Pfam" id="PF07914">
    <property type="entry name" value="DUF1679"/>
    <property type="match status" value="1"/>
</dbReference>
<dbReference type="WBParaSite" id="Csp11.Scaffold629.g15764.t1">
    <property type="protein sequence ID" value="Csp11.Scaffold629.g15764.t1"/>
    <property type="gene ID" value="Csp11.Scaffold629.g15764"/>
</dbReference>
<reference evidence="3" key="1">
    <citation type="submission" date="2016-11" db="UniProtKB">
        <authorList>
            <consortium name="WormBaseParasite"/>
        </authorList>
    </citation>
    <scope>IDENTIFICATION</scope>
</reference>
<feature type="domain" description="CHK kinase-like" evidence="1">
    <location>
        <begin position="152"/>
        <end position="342"/>
    </location>
</feature>
<dbReference type="InterPro" id="IPR015897">
    <property type="entry name" value="CHK_kinase-like"/>
</dbReference>
<proteinExistence type="predicted"/>
<dbReference type="InterPro" id="IPR012877">
    <property type="entry name" value="Dhs-27"/>
</dbReference>
<dbReference type="Proteomes" id="UP000095282">
    <property type="component" value="Unplaced"/>
</dbReference>
<dbReference type="SUPFAM" id="SSF56112">
    <property type="entry name" value="Protein kinase-like (PK-like)"/>
    <property type="match status" value="1"/>
</dbReference>
<dbReference type="InterPro" id="IPR052961">
    <property type="entry name" value="Oxido-Kinase-like_Enzymes"/>
</dbReference>
<accession>A0A1I7U7Y2</accession>
<protein>
    <submittedName>
        <fullName evidence="3">CHK domain-containing protein</fullName>
    </submittedName>
</protein>
<dbReference type="Gene3D" id="3.90.1200.10">
    <property type="match status" value="1"/>
</dbReference>
<name>A0A1I7U7Y2_9PELO</name>
<evidence type="ECO:0000313" key="3">
    <source>
        <dbReference type="WBParaSite" id="Csp11.Scaffold629.g15764.t1"/>
    </source>
</evidence>
<dbReference type="AlphaFoldDB" id="A0A1I7U7Y2"/>
<dbReference type="PANTHER" id="PTHR23020">
    <property type="entry name" value="UNCHARACTERIZED NUCLEAR HORMONE RECEPTOR-RELATED"/>
    <property type="match status" value="1"/>
</dbReference>
<evidence type="ECO:0000313" key="2">
    <source>
        <dbReference type="Proteomes" id="UP000095282"/>
    </source>
</evidence>
<dbReference type="eggNOG" id="ENOG502QVFS">
    <property type="taxonomic scope" value="Eukaryota"/>
</dbReference>
<dbReference type="PANTHER" id="PTHR23020:SF7">
    <property type="entry name" value="CHK DOMAIN-CONTAINING PROTEIN-RELATED"/>
    <property type="match status" value="1"/>
</dbReference>
<evidence type="ECO:0000259" key="1">
    <source>
        <dbReference type="SMART" id="SM00587"/>
    </source>
</evidence>
<organism evidence="2 3">
    <name type="scientific">Caenorhabditis tropicalis</name>
    <dbReference type="NCBI Taxonomy" id="1561998"/>
    <lineage>
        <taxon>Eukaryota</taxon>
        <taxon>Metazoa</taxon>
        <taxon>Ecdysozoa</taxon>
        <taxon>Nematoda</taxon>
        <taxon>Chromadorea</taxon>
        <taxon>Rhabditida</taxon>
        <taxon>Rhabditina</taxon>
        <taxon>Rhabditomorpha</taxon>
        <taxon>Rhabditoidea</taxon>
        <taxon>Rhabditidae</taxon>
        <taxon>Peloderinae</taxon>
        <taxon>Caenorhabditis</taxon>
    </lineage>
</organism>
<dbReference type="STRING" id="1561998.A0A1I7U7Y2"/>